<evidence type="ECO:0000313" key="15">
    <source>
        <dbReference type="EMBL" id="RBQ21253.1"/>
    </source>
</evidence>
<evidence type="ECO:0000256" key="4">
    <source>
        <dbReference type="ARBA" id="ARBA00022692"/>
    </source>
</evidence>
<feature type="domain" description="Membrane insertase YidC/Oxa/ALB C-terminal" evidence="14">
    <location>
        <begin position="32"/>
        <end position="221"/>
    </location>
</feature>
<dbReference type="PANTHER" id="PTHR12428:SF65">
    <property type="entry name" value="CYTOCHROME C OXIDASE ASSEMBLY PROTEIN COX18, MITOCHONDRIAL"/>
    <property type="match status" value="1"/>
</dbReference>
<keyword evidence="4 12" id="KW-0812">Transmembrane</keyword>
<evidence type="ECO:0000256" key="11">
    <source>
        <dbReference type="ARBA" id="ARBA00033342"/>
    </source>
</evidence>
<feature type="transmembrane region" description="Helical" evidence="13">
    <location>
        <begin position="31"/>
        <end position="51"/>
    </location>
</feature>
<keyword evidence="16" id="KW-1185">Reference proteome</keyword>
<evidence type="ECO:0000259" key="14">
    <source>
        <dbReference type="Pfam" id="PF02096"/>
    </source>
</evidence>
<dbReference type="GO" id="GO:0032977">
    <property type="term" value="F:membrane insertase activity"/>
    <property type="evidence" value="ECO:0007669"/>
    <property type="project" value="InterPro"/>
</dbReference>
<dbReference type="AlphaFoldDB" id="A0A366M616"/>
<sequence>MSVFDGLIGLTSGLLAGLADFVAPIAGPNAAALAIVLFTLAVRLALVPLTLRAARGERIRQRLAPQVTKLRSRFKHRPERMAKEIRELYAKEGGSPFSGILPSLAQAPFFMLLFQTASAPTTHTLFGAPLGAQVASVIGAYGPFGVPVLVFAAVIGLIAGVAYLSSRRVRLTAVAVEGQPEVMRRIAPLLPYGAVLVALVMPLAAALYLLTTTAWTAAERALFYPKPVAA</sequence>
<evidence type="ECO:0000256" key="3">
    <source>
        <dbReference type="ARBA" id="ARBA00015325"/>
    </source>
</evidence>
<dbReference type="InterPro" id="IPR028055">
    <property type="entry name" value="YidC/Oxa/ALB_C"/>
</dbReference>
<dbReference type="PANTHER" id="PTHR12428">
    <property type="entry name" value="OXA1"/>
    <property type="match status" value="1"/>
</dbReference>
<dbReference type="EMBL" id="QMEY01000001">
    <property type="protein sequence ID" value="RBQ21253.1"/>
    <property type="molecule type" value="Genomic_DNA"/>
</dbReference>
<dbReference type="GO" id="GO:0005886">
    <property type="term" value="C:plasma membrane"/>
    <property type="evidence" value="ECO:0007669"/>
    <property type="project" value="TreeGrafter"/>
</dbReference>
<evidence type="ECO:0000256" key="5">
    <source>
        <dbReference type="ARBA" id="ARBA00022989"/>
    </source>
</evidence>
<comment type="function">
    <text evidence="7">Required for the insertion and/or proper folding and/or complex formation of integral membrane proteins into the membrane. Involved in integration of membrane proteins that insert both dependently and independently of the Sec translocase complex, as well as at least some lipoproteins. Aids folding of multispanning membrane proteins.</text>
</comment>
<comment type="similarity">
    <text evidence="2">Belongs to the OXA1/ALB3/YidC family. Type 1 subfamily.</text>
</comment>
<evidence type="ECO:0000313" key="16">
    <source>
        <dbReference type="Proteomes" id="UP000253303"/>
    </source>
</evidence>
<evidence type="ECO:0000256" key="8">
    <source>
        <dbReference type="ARBA" id="ARBA00026028"/>
    </source>
</evidence>
<dbReference type="OrthoDB" id="9780552at2"/>
<evidence type="ECO:0000256" key="13">
    <source>
        <dbReference type="SAM" id="Phobius"/>
    </source>
</evidence>
<dbReference type="InterPro" id="IPR001708">
    <property type="entry name" value="YidC/ALB3/OXA1/COX18"/>
</dbReference>
<feature type="transmembrane region" description="Helical" evidence="13">
    <location>
        <begin position="189"/>
        <end position="210"/>
    </location>
</feature>
<evidence type="ECO:0000256" key="7">
    <source>
        <dbReference type="ARBA" id="ARBA00025034"/>
    </source>
</evidence>
<evidence type="ECO:0000256" key="6">
    <source>
        <dbReference type="ARBA" id="ARBA00023136"/>
    </source>
</evidence>
<gene>
    <name evidence="15" type="ORF">DP939_00530</name>
</gene>
<feature type="transmembrane region" description="Helical" evidence="13">
    <location>
        <begin position="144"/>
        <end position="164"/>
    </location>
</feature>
<dbReference type="Proteomes" id="UP000253303">
    <property type="component" value="Unassembled WGS sequence"/>
</dbReference>
<evidence type="ECO:0000256" key="10">
    <source>
        <dbReference type="ARBA" id="ARBA00033245"/>
    </source>
</evidence>
<comment type="caution">
    <text evidence="15">The sequence shown here is derived from an EMBL/GenBank/DDBJ whole genome shotgun (WGS) entry which is preliminary data.</text>
</comment>
<evidence type="ECO:0000256" key="2">
    <source>
        <dbReference type="ARBA" id="ARBA00010527"/>
    </source>
</evidence>
<comment type="subcellular location">
    <subcellularLocation>
        <location evidence="1 12">Membrane</location>
        <topology evidence="1 12">Multi-pass membrane protein</topology>
    </subcellularLocation>
</comment>
<comment type="subunit">
    <text evidence="8">Interacts with the Sec translocase complex via SecD. Specifically interacts with transmembrane segments of nascent integral membrane proteins during membrane integration.</text>
</comment>
<organism evidence="15 16">
    <name type="scientific">Spongiactinospora rosea</name>
    <dbReference type="NCBI Taxonomy" id="2248750"/>
    <lineage>
        <taxon>Bacteria</taxon>
        <taxon>Bacillati</taxon>
        <taxon>Actinomycetota</taxon>
        <taxon>Actinomycetes</taxon>
        <taxon>Streptosporangiales</taxon>
        <taxon>Streptosporangiaceae</taxon>
        <taxon>Spongiactinospora</taxon>
    </lineage>
</organism>
<keyword evidence="5 13" id="KW-1133">Transmembrane helix</keyword>
<accession>A0A366M616</accession>
<name>A0A366M616_9ACTN</name>
<evidence type="ECO:0000256" key="9">
    <source>
        <dbReference type="ARBA" id="ARBA00031538"/>
    </source>
</evidence>
<dbReference type="Pfam" id="PF02096">
    <property type="entry name" value="60KD_IMP"/>
    <property type="match status" value="1"/>
</dbReference>
<dbReference type="NCBIfam" id="TIGR03592">
    <property type="entry name" value="yidC_oxa1_cterm"/>
    <property type="match status" value="1"/>
</dbReference>
<proteinExistence type="inferred from homology"/>
<reference evidence="15 16" key="1">
    <citation type="submission" date="2018-06" db="EMBL/GenBank/DDBJ databases">
        <title>Sphaerisporangium craniellae sp. nov., isolated from a marine sponge in the South China Sea.</title>
        <authorList>
            <person name="Li L."/>
        </authorList>
    </citation>
    <scope>NUCLEOTIDE SEQUENCE [LARGE SCALE GENOMIC DNA]</scope>
    <source>
        <strain evidence="15 16">LHW63015</strain>
    </source>
</reference>
<protein>
    <recommendedName>
        <fullName evidence="3">Membrane protein insertase YidC</fullName>
    </recommendedName>
    <alternativeName>
        <fullName evidence="11">Foldase YidC</fullName>
    </alternativeName>
    <alternativeName>
        <fullName evidence="10">Membrane integrase YidC</fullName>
    </alternativeName>
    <alternativeName>
        <fullName evidence="9">Membrane protein YidC</fullName>
    </alternativeName>
</protein>
<keyword evidence="6 13" id="KW-0472">Membrane</keyword>
<evidence type="ECO:0000256" key="12">
    <source>
        <dbReference type="RuleBase" id="RU003945"/>
    </source>
</evidence>
<evidence type="ECO:0000256" key="1">
    <source>
        <dbReference type="ARBA" id="ARBA00004141"/>
    </source>
</evidence>
<dbReference type="GO" id="GO:0051205">
    <property type="term" value="P:protein insertion into membrane"/>
    <property type="evidence" value="ECO:0007669"/>
    <property type="project" value="TreeGrafter"/>
</dbReference>